<gene>
    <name evidence="8" type="ORF">BSZ36_14005</name>
</gene>
<comment type="caution">
    <text evidence="8">The sequence shown here is derived from an EMBL/GenBank/DDBJ whole genome shotgun (WGS) entry which is preliminary data.</text>
</comment>
<dbReference type="InterPro" id="IPR046357">
    <property type="entry name" value="PPIase_dom_sf"/>
</dbReference>
<dbReference type="PANTHER" id="PTHR43811:SF19">
    <property type="entry name" value="39 KDA FK506-BINDING NUCLEAR PROTEIN"/>
    <property type="match status" value="1"/>
</dbReference>
<protein>
    <recommendedName>
        <fullName evidence="6">Peptidyl-prolyl cis-trans isomerase</fullName>
        <ecNumber evidence="6">5.2.1.8</ecNumber>
    </recommendedName>
</protein>
<evidence type="ECO:0000256" key="3">
    <source>
        <dbReference type="ARBA" id="ARBA00023110"/>
    </source>
</evidence>
<comment type="catalytic activity">
    <reaction evidence="1 5 6">
        <text>[protein]-peptidylproline (omega=180) = [protein]-peptidylproline (omega=0)</text>
        <dbReference type="Rhea" id="RHEA:16237"/>
        <dbReference type="Rhea" id="RHEA-COMP:10747"/>
        <dbReference type="Rhea" id="RHEA-COMP:10748"/>
        <dbReference type="ChEBI" id="CHEBI:83833"/>
        <dbReference type="ChEBI" id="CHEBI:83834"/>
        <dbReference type="EC" id="5.2.1.8"/>
    </reaction>
</comment>
<evidence type="ECO:0000313" key="9">
    <source>
        <dbReference type="Proteomes" id="UP000216446"/>
    </source>
</evidence>
<accession>A0A259U496</accession>
<dbReference type="AlphaFoldDB" id="A0A259U496"/>
<evidence type="ECO:0000256" key="1">
    <source>
        <dbReference type="ARBA" id="ARBA00000971"/>
    </source>
</evidence>
<dbReference type="Proteomes" id="UP000216446">
    <property type="component" value="Unassembled WGS sequence"/>
</dbReference>
<name>A0A259U496_9BACT</name>
<dbReference type="InterPro" id="IPR001179">
    <property type="entry name" value="PPIase_FKBP_dom"/>
</dbReference>
<evidence type="ECO:0000256" key="6">
    <source>
        <dbReference type="RuleBase" id="RU003915"/>
    </source>
</evidence>
<evidence type="ECO:0000256" key="5">
    <source>
        <dbReference type="PROSITE-ProRule" id="PRU00277"/>
    </source>
</evidence>
<keyword evidence="4 5" id="KW-0413">Isomerase</keyword>
<keyword evidence="3 5" id="KW-0697">Rotamase</keyword>
<organism evidence="8 9">
    <name type="scientific">Rubricoccus marinus</name>
    <dbReference type="NCBI Taxonomy" id="716817"/>
    <lineage>
        <taxon>Bacteria</taxon>
        <taxon>Pseudomonadati</taxon>
        <taxon>Rhodothermota</taxon>
        <taxon>Rhodothermia</taxon>
        <taxon>Rhodothermales</taxon>
        <taxon>Rubricoccaceae</taxon>
        <taxon>Rubricoccus</taxon>
    </lineage>
</organism>
<evidence type="ECO:0000256" key="2">
    <source>
        <dbReference type="ARBA" id="ARBA00006577"/>
    </source>
</evidence>
<reference evidence="8 9" key="1">
    <citation type="submission" date="2016-11" db="EMBL/GenBank/DDBJ databases">
        <title>Study of marine rhodopsin-containing bacteria.</title>
        <authorList>
            <person name="Yoshizawa S."/>
            <person name="Kumagai Y."/>
            <person name="Kogure K."/>
        </authorList>
    </citation>
    <scope>NUCLEOTIDE SEQUENCE [LARGE SCALE GENOMIC DNA]</scope>
    <source>
        <strain evidence="8 9">SG-29</strain>
    </source>
</reference>
<dbReference type="InParanoid" id="A0A259U496"/>
<proteinExistence type="inferred from homology"/>
<dbReference type="PANTHER" id="PTHR43811">
    <property type="entry name" value="FKBP-TYPE PEPTIDYL-PROLYL CIS-TRANS ISOMERASE FKPA"/>
    <property type="match status" value="1"/>
</dbReference>
<comment type="similarity">
    <text evidence="2 6">Belongs to the FKBP-type PPIase family.</text>
</comment>
<dbReference type="EC" id="5.2.1.8" evidence="6"/>
<dbReference type="EMBL" id="MQWB01000001">
    <property type="protein sequence ID" value="OZC04742.1"/>
    <property type="molecule type" value="Genomic_DNA"/>
</dbReference>
<dbReference type="SUPFAM" id="SSF54534">
    <property type="entry name" value="FKBP-like"/>
    <property type="match status" value="1"/>
</dbReference>
<dbReference type="Pfam" id="PF00254">
    <property type="entry name" value="FKBP_C"/>
    <property type="match status" value="1"/>
</dbReference>
<dbReference type="Gene3D" id="3.10.50.40">
    <property type="match status" value="1"/>
</dbReference>
<evidence type="ECO:0000313" key="8">
    <source>
        <dbReference type="EMBL" id="OZC04742.1"/>
    </source>
</evidence>
<feature type="domain" description="PPIase FKBP-type" evidence="7">
    <location>
        <begin position="1"/>
        <end position="79"/>
    </location>
</feature>
<dbReference type="PROSITE" id="PS50059">
    <property type="entry name" value="FKBP_PPIASE"/>
    <property type="match status" value="1"/>
</dbReference>
<sequence length="80" mass="8705">MLDYEGRLEDGTVFDSGEGVTFRLPEMIDGFREEVVGMREGETKTFSIPPENGYGAMGIPGAVPPNATLTFEVTVYEILG</sequence>
<evidence type="ECO:0000259" key="7">
    <source>
        <dbReference type="PROSITE" id="PS50059"/>
    </source>
</evidence>
<keyword evidence="9" id="KW-1185">Reference proteome</keyword>
<dbReference type="GO" id="GO:0003755">
    <property type="term" value="F:peptidyl-prolyl cis-trans isomerase activity"/>
    <property type="evidence" value="ECO:0007669"/>
    <property type="project" value="UniProtKB-UniRule"/>
</dbReference>
<evidence type="ECO:0000256" key="4">
    <source>
        <dbReference type="ARBA" id="ARBA00023235"/>
    </source>
</evidence>